<proteinExistence type="predicted"/>
<organism evidence="1">
    <name type="scientific">Echinostoma caproni</name>
    <dbReference type="NCBI Taxonomy" id="27848"/>
    <lineage>
        <taxon>Eukaryota</taxon>
        <taxon>Metazoa</taxon>
        <taxon>Spiralia</taxon>
        <taxon>Lophotrochozoa</taxon>
        <taxon>Platyhelminthes</taxon>
        <taxon>Trematoda</taxon>
        <taxon>Digenea</taxon>
        <taxon>Plagiorchiida</taxon>
        <taxon>Echinostomata</taxon>
        <taxon>Echinostomatoidea</taxon>
        <taxon>Echinostomatidae</taxon>
        <taxon>Echinostoma</taxon>
    </lineage>
</organism>
<evidence type="ECO:0000313" key="1">
    <source>
        <dbReference type="WBParaSite" id="ECPE_0001233201-mRNA-1"/>
    </source>
</evidence>
<protein>
    <submittedName>
        <fullName evidence="1">Glycosyltransferase family 2 protein</fullName>
    </submittedName>
</protein>
<name>A0A183AZB1_9TREM</name>
<dbReference type="WBParaSite" id="ECPE_0001233201-mRNA-1">
    <property type="protein sequence ID" value="ECPE_0001233201-mRNA-1"/>
    <property type="gene ID" value="ECPE_0001233201"/>
</dbReference>
<dbReference type="AlphaFoldDB" id="A0A183AZB1"/>
<sequence length="144" mass="17606">LRRIRFLRRRGRSPRFRGSRFSQFVSTVIRETLNVYRHQMLWLQLQEMRRMRRLNDLLTDLTIDRIVEAAELALLMHADAKMAIDFVTYDLSLRFKRQTPLVIRPYLRIPRHYDTSHFLLHPTFWTRLHQFHSIYPAPTYPLEL</sequence>
<accession>A0A183AZB1</accession>
<reference evidence="1" key="1">
    <citation type="submission" date="2016-06" db="UniProtKB">
        <authorList>
            <consortium name="WormBaseParasite"/>
        </authorList>
    </citation>
    <scope>IDENTIFICATION</scope>
</reference>